<dbReference type="Gene3D" id="2.60.120.290">
    <property type="entry name" value="Spermadhesin, CUB domain"/>
    <property type="match status" value="1"/>
</dbReference>
<comment type="caution">
    <text evidence="5">Lacks conserved residue(s) required for the propagation of feature annotation.</text>
</comment>
<dbReference type="InterPro" id="IPR049883">
    <property type="entry name" value="NOTCH1_EGF-like"/>
</dbReference>
<keyword evidence="1 5" id="KW-0245">EGF-like domain</keyword>
<dbReference type="Proteomes" id="UP000504611">
    <property type="component" value="Unplaced"/>
</dbReference>
<feature type="transmembrane region" description="Helical" evidence="7">
    <location>
        <begin position="697"/>
        <end position="720"/>
    </location>
</feature>
<dbReference type="KEGG" id="ncc:104960896"/>
<dbReference type="CDD" id="cd00054">
    <property type="entry name" value="EGF_CA"/>
    <property type="match status" value="1"/>
</dbReference>
<feature type="compositionally biased region" description="Low complexity" evidence="6">
    <location>
        <begin position="388"/>
        <end position="422"/>
    </location>
</feature>
<dbReference type="InterPro" id="IPR000859">
    <property type="entry name" value="CUB_dom"/>
</dbReference>
<gene>
    <name evidence="12" type="primary">LOC104960896</name>
</gene>
<evidence type="ECO:0000256" key="2">
    <source>
        <dbReference type="ARBA" id="ARBA00022729"/>
    </source>
</evidence>
<feature type="compositionally biased region" description="Low complexity" evidence="6">
    <location>
        <begin position="736"/>
        <end position="745"/>
    </location>
</feature>
<keyword evidence="4" id="KW-1015">Disulfide bond</keyword>
<feature type="domain" description="CUB" evidence="9">
    <location>
        <begin position="62"/>
        <end position="174"/>
    </location>
</feature>
<dbReference type="PROSITE" id="PS00010">
    <property type="entry name" value="ASX_HYDROXYL"/>
    <property type="match status" value="1"/>
</dbReference>
<keyword evidence="2 8" id="KW-0732">Signal</keyword>
<evidence type="ECO:0000256" key="1">
    <source>
        <dbReference type="ARBA" id="ARBA00022536"/>
    </source>
</evidence>
<evidence type="ECO:0000256" key="4">
    <source>
        <dbReference type="ARBA" id="ARBA00023157"/>
    </source>
</evidence>
<dbReference type="FunFam" id="2.10.25.10:FF:000038">
    <property type="entry name" value="Fibrillin 2"/>
    <property type="match status" value="1"/>
</dbReference>
<dbReference type="OrthoDB" id="2015116at2759"/>
<feature type="region of interest" description="Disordered" evidence="6">
    <location>
        <begin position="732"/>
        <end position="768"/>
    </location>
</feature>
<evidence type="ECO:0000313" key="11">
    <source>
        <dbReference type="Proteomes" id="UP000504611"/>
    </source>
</evidence>
<name>A0A6I9PPH1_9TELE</name>
<dbReference type="InterPro" id="IPR000152">
    <property type="entry name" value="EGF-type_Asp/Asn_hydroxyl_site"/>
</dbReference>
<dbReference type="PROSITE" id="PS01187">
    <property type="entry name" value="EGF_CA"/>
    <property type="match status" value="1"/>
</dbReference>
<reference evidence="12" key="1">
    <citation type="submission" date="2025-08" db="UniProtKB">
        <authorList>
            <consortium name="RefSeq"/>
        </authorList>
    </citation>
    <scope>IDENTIFICATION</scope>
    <source>
        <tissue evidence="12">Muscle</tissue>
    </source>
</reference>
<evidence type="ECO:0000256" key="5">
    <source>
        <dbReference type="PROSITE-ProRule" id="PRU00076"/>
    </source>
</evidence>
<dbReference type="PROSITE" id="PS01180">
    <property type="entry name" value="CUB"/>
    <property type="match status" value="1"/>
</dbReference>
<dbReference type="InterPro" id="IPR018097">
    <property type="entry name" value="EGF_Ca-bd_CS"/>
</dbReference>
<feature type="region of interest" description="Disordered" evidence="6">
    <location>
        <begin position="185"/>
        <end position="508"/>
    </location>
</feature>
<feature type="compositionally biased region" description="Low complexity" evidence="6">
    <location>
        <begin position="318"/>
        <end position="359"/>
    </location>
</feature>
<dbReference type="Gene3D" id="2.10.25.10">
    <property type="entry name" value="Laminin"/>
    <property type="match status" value="1"/>
</dbReference>
<keyword evidence="3" id="KW-0677">Repeat</keyword>
<feature type="compositionally biased region" description="Acidic residues" evidence="6">
    <location>
        <begin position="289"/>
        <end position="303"/>
    </location>
</feature>
<evidence type="ECO:0000256" key="3">
    <source>
        <dbReference type="ARBA" id="ARBA00022737"/>
    </source>
</evidence>
<feature type="compositionally biased region" description="Polar residues" evidence="6">
    <location>
        <begin position="243"/>
        <end position="285"/>
    </location>
</feature>
<evidence type="ECO:0000259" key="9">
    <source>
        <dbReference type="PROSITE" id="PS01180"/>
    </source>
</evidence>
<dbReference type="SUPFAM" id="SSF49854">
    <property type="entry name" value="Spermadhesin, CUB domain"/>
    <property type="match status" value="1"/>
</dbReference>
<dbReference type="GO" id="GO:0030855">
    <property type="term" value="P:epithelial cell differentiation"/>
    <property type="evidence" value="ECO:0007669"/>
    <property type="project" value="UniProtKB-ARBA"/>
</dbReference>
<dbReference type="SUPFAM" id="SSF57196">
    <property type="entry name" value="EGF/Laminin"/>
    <property type="match status" value="1"/>
</dbReference>
<dbReference type="GO" id="GO:0005509">
    <property type="term" value="F:calcium ion binding"/>
    <property type="evidence" value="ECO:0007669"/>
    <property type="project" value="InterPro"/>
</dbReference>
<dbReference type="InterPro" id="IPR035914">
    <property type="entry name" value="Sperma_CUB_dom_sf"/>
</dbReference>
<keyword evidence="7" id="KW-0472">Membrane</keyword>
<feature type="domain" description="EGF-like" evidence="10">
    <location>
        <begin position="635"/>
        <end position="670"/>
    </location>
</feature>
<evidence type="ECO:0000313" key="12">
    <source>
        <dbReference type="RefSeq" id="XP_010787371.1"/>
    </source>
</evidence>
<feature type="compositionally biased region" description="Basic and acidic residues" evidence="6">
    <location>
        <begin position="374"/>
        <end position="387"/>
    </location>
</feature>
<dbReference type="AlphaFoldDB" id="A0A6I9PPH1"/>
<dbReference type="Pfam" id="PF07645">
    <property type="entry name" value="EGF_CA"/>
    <property type="match status" value="1"/>
</dbReference>
<dbReference type="PROSITE" id="PS50026">
    <property type="entry name" value="EGF_3"/>
    <property type="match status" value="1"/>
</dbReference>
<keyword evidence="7" id="KW-1133">Transmembrane helix</keyword>
<dbReference type="RefSeq" id="XP_010787371.1">
    <property type="nucleotide sequence ID" value="XM_010789069.1"/>
</dbReference>
<dbReference type="GeneID" id="104960896"/>
<feature type="chain" id="PRO_5026717901" evidence="8">
    <location>
        <begin position="30"/>
        <end position="786"/>
    </location>
</feature>
<evidence type="ECO:0000256" key="6">
    <source>
        <dbReference type="SAM" id="MobiDB-lite"/>
    </source>
</evidence>
<dbReference type="SMART" id="SM00179">
    <property type="entry name" value="EGF_CA"/>
    <property type="match status" value="1"/>
</dbReference>
<protein>
    <submittedName>
        <fullName evidence="12">Uncharacterized protein isoform X1</fullName>
    </submittedName>
</protein>
<keyword evidence="11" id="KW-1185">Reference proteome</keyword>
<dbReference type="InterPro" id="IPR000742">
    <property type="entry name" value="EGF"/>
</dbReference>
<evidence type="ECO:0000256" key="7">
    <source>
        <dbReference type="SAM" id="Phobius"/>
    </source>
</evidence>
<dbReference type="InterPro" id="IPR001881">
    <property type="entry name" value="EGF-like_Ca-bd_dom"/>
</dbReference>
<evidence type="ECO:0000259" key="10">
    <source>
        <dbReference type="PROSITE" id="PS50026"/>
    </source>
</evidence>
<accession>A0A6I9PPH1</accession>
<organism evidence="11 12">
    <name type="scientific">Notothenia coriiceps</name>
    <name type="common">black rockcod</name>
    <dbReference type="NCBI Taxonomy" id="8208"/>
    <lineage>
        <taxon>Eukaryota</taxon>
        <taxon>Metazoa</taxon>
        <taxon>Chordata</taxon>
        <taxon>Craniata</taxon>
        <taxon>Vertebrata</taxon>
        <taxon>Euteleostomi</taxon>
        <taxon>Actinopterygii</taxon>
        <taxon>Neopterygii</taxon>
        <taxon>Teleostei</taxon>
        <taxon>Neoteleostei</taxon>
        <taxon>Acanthomorphata</taxon>
        <taxon>Eupercaria</taxon>
        <taxon>Perciformes</taxon>
        <taxon>Notothenioidei</taxon>
        <taxon>Nototheniidae</taxon>
        <taxon>Notothenia</taxon>
    </lineage>
</organism>
<proteinExistence type="predicted"/>
<evidence type="ECO:0000256" key="8">
    <source>
        <dbReference type="SAM" id="SignalP"/>
    </source>
</evidence>
<keyword evidence="7" id="KW-0812">Transmembrane</keyword>
<feature type="signal peptide" evidence="8">
    <location>
        <begin position="1"/>
        <end position="29"/>
    </location>
</feature>
<sequence length="786" mass="87016">MPEKNSISFKRVLLIFLLIFGVFWKQCDSQVMTEEANKPPDDTRAKEGRGGDGSAFFAQRSCHQLLKGDSGDFYSPDYMCSNPPLWCNWTIQVAPAWRIDLYLEDLTPDDACHLKDDQVHVDEPTGHFGGTNVLQKCWKEAKYTSSSNTLYVVLLIGGWPTPPYRGFYGRYQAFGPPVVYNPQEGLPETNMGSQSLPSGLLELNERPDPNPDLMYDFNNQPSEMTAEKKENEEGADTEVVENQRPSLESYSQLKATPTVESSTQVTSRWGREASQTPSGPSDSSVPPQQEEEGQNQNQEEEGPNQEKEGPNQEEEGPNQEQEGPNQEQEGPNQEQEGPNQEQEGPNQEQEGPNQEQEGPNQEKEGPNQEQESQNQEKEGPNQEKESQNQEQESQNQEQESPNQEQEGPNQEQEGPNQEQEGPNQEEEGQNLQLKPTEVISTAAVEEASTHPEEATAAEKEKSADDKSRKEVTEASDQLPVPSEEPEPELEPEETHPHPNMVEPLSDQRAHPRIRNHSGISHLPGDYLFEVAVEMNFSPDVEESWDNLALSLLFSVEALISKELENLHTPLSMSSERTKRLSAGALFIVWLQLDQGPGGLQVHRTLHSALQGLISTHVGVGGNGRKAVILSVSTADVDECLSQLMRCDLNADCENRFGSYSCRCRSGFHDESLLGSAGTVCVNQNAAGCSSSSESRGVYVLFFLLSSVLLLLLGAAGLLYLRHHRGAFLLRGHADPNNNNNNTNNTATHHYHADSELPPPPPPARGFRDVPLLRFSSLQPGGQGGKM</sequence>
<feature type="compositionally biased region" description="Basic and acidic residues" evidence="6">
    <location>
        <begin position="447"/>
        <end position="472"/>
    </location>
</feature>
<dbReference type="CDD" id="cd00041">
    <property type="entry name" value="CUB"/>
    <property type="match status" value="1"/>
</dbReference>